<evidence type="ECO:0000313" key="13">
    <source>
        <dbReference type="Proteomes" id="UP000324585"/>
    </source>
</evidence>
<sequence>MQALQIGSSVLAPWMLHAQVPAVLHSCAVSMMAMGTTAIVSRVTQLRMTSSTARGGRTSWLGSSKPFSELTLAQHRRPWDWVPNVATSTAAAQALHAQHAVKMVRLMINGRSVEVPEGASVLEAARKAGVYVPALCYHPNLEPAGTCRLCLVDILRNNPSRGKKVASCATPAAEGMVVLTNTPELKDHVRSQIAMQRYRHPDRCQTCAANGQCEFQDLVGRYDVPPPPFVKPRVKPSLEKDGRAHANDRTSPALDLDFEMCVLCLRCVRACSELQGMDILGVVARGNEEVVAPVYNLDMKETECISCGACVASCPVAAITEKDALQDVQDLLENNIDYARLEEQELVPPQEEVSQSTKNTVSAGPVQFGEDDALEKKLNDLRKYVSVVQTAPAVRITISEAFGLPPGATTPGQLVTVLKMLGFDYVFDTNFTADLTILEEGNELLQRIANGGPFPMFTSCCPGWINMVEKVYPDLIPHVSSCKSPQQMFGSIAKSYFAQKIGRHPSEVKVVSIMPCVAKKDEASRENFRTEAGGRDVDYVLTTRELARLIKMHRPKISFQTLPDSKYDSPLGKSSGAALLFGTTGGVMEAALRTAYAVTAPPGGGSMPRLNFEEVRGLNGIREATVDLHGTALQVAIAHQGSNLRELVDKIRAGTAPPYHFVEMMACRGGCIGGAGNPKDAVDTELLQKRFAAVYKGDADLPLRTSHENSEILQLYDDFLGKPLGHKSHELLHTHYTARNPKQAQLRRQQQQQNEPT</sequence>
<organism evidence="12 13">
    <name type="scientific">Porphyridium purpureum</name>
    <name type="common">Red alga</name>
    <name type="synonym">Porphyridium cruentum</name>
    <dbReference type="NCBI Taxonomy" id="35688"/>
    <lineage>
        <taxon>Eukaryota</taxon>
        <taxon>Rhodophyta</taxon>
        <taxon>Bangiophyceae</taxon>
        <taxon>Porphyridiales</taxon>
        <taxon>Porphyridiaceae</taxon>
        <taxon>Porphyridium</taxon>
    </lineage>
</organism>
<evidence type="ECO:0000259" key="10">
    <source>
        <dbReference type="PROSITE" id="PS51379"/>
    </source>
</evidence>
<dbReference type="Gene3D" id="3.40.950.10">
    <property type="entry name" value="Fe-only Hydrogenase (Larger Subunit), Chain L, domain 3"/>
    <property type="match status" value="1"/>
</dbReference>
<evidence type="ECO:0000256" key="4">
    <source>
        <dbReference type="ARBA" id="ARBA00022723"/>
    </source>
</evidence>
<evidence type="ECO:0000259" key="11">
    <source>
        <dbReference type="PROSITE" id="PS51839"/>
    </source>
</evidence>
<evidence type="ECO:0000256" key="7">
    <source>
        <dbReference type="ARBA" id="ARBA00023014"/>
    </source>
</evidence>
<dbReference type="InterPro" id="IPR050340">
    <property type="entry name" value="Cytosolic_Fe-S_CAF"/>
</dbReference>
<evidence type="ECO:0000259" key="9">
    <source>
        <dbReference type="PROSITE" id="PS51085"/>
    </source>
</evidence>
<comment type="similarity">
    <text evidence="2">Belongs to the NARF family.</text>
</comment>
<keyword evidence="6" id="KW-0408">Iron</keyword>
<keyword evidence="7" id="KW-0411">Iron-sulfur</keyword>
<dbReference type="InterPro" id="IPR017896">
    <property type="entry name" value="4Fe4S_Fe-S-bd"/>
</dbReference>
<gene>
    <name evidence="12" type="ORF">FVE85_5358</name>
</gene>
<dbReference type="InterPro" id="IPR036991">
    <property type="entry name" value="Fe_hydrogenase_ssu_sf"/>
</dbReference>
<keyword evidence="5" id="KW-0677">Repeat</keyword>
<feature type="domain" description="4Fe-4S ferredoxin-type" evidence="10">
    <location>
        <begin position="293"/>
        <end position="324"/>
    </location>
</feature>
<dbReference type="PROSITE" id="PS51379">
    <property type="entry name" value="4FE4S_FER_2"/>
    <property type="match status" value="2"/>
</dbReference>
<evidence type="ECO:0000256" key="3">
    <source>
        <dbReference type="ARBA" id="ARBA00022485"/>
    </source>
</evidence>
<dbReference type="PROSITE" id="PS51085">
    <property type="entry name" value="2FE2S_FER_2"/>
    <property type="match status" value="1"/>
</dbReference>
<dbReference type="Gene3D" id="4.10.260.20">
    <property type="entry name" value="Iron hydrogenase, small subunit"/>
    <property type="match status" value="1"/>
</dbReference>
<dbReference type="Gene3D" id="3.40.50.1780">
    <property type="match status" value="1"/>
</dbReference>
<dbReference type="Pfam" id="PF02906">
    <property type="entry name" value="Fe_hyd_lg_C"/>
    <property type="match status" value="1"/>
</dbReference>
<dbReference type="PANTHER" id="PTHR11615">
    <property type="entry name" value="NITRATE, FORMATE, IRON DEHYDROGENASE"/>
    <property type="match status" value="1"/>
</dbReference>
<dbReference type="InterPro" id="IPR017900">
    <property type="entry name" value="4Fe4S_Fe_S_CS"/>
</dbReference>
<dbReference type="GO" id="GO:0051539">
    <property type="term" value="F:4 iron, 4 sulfur cluster binding"/>
    <property type="evidence" value="ECO:0007669"/>
    <property type="project" value="UniProtKB-KW"/>
</dbReference>
<evidence type="ECO:0000256" key="8">
    <source>
        <dbReference type="SAM" id="MobiDB-lite"/>
    </source>
</evidence>
<dbReference type="InterPro" id="IPR000283">
    <property type="entry name" value="NADH_UbQ_OxRdtase_75kDa_su_CS"/>
</dbReference>
<dbReference type="InterPro" id="IPR013352">
    <property type="entry name" value="Fe_hydrogenase_subset"/>
</dbReference>
<dbReference type="SMART" id="SM00902">
    <property type="entry name" value="Fe_hyd_SSU"/>
    <property type="match status" value="1"/>
</dbReference>
<dbReference type="PROSITE" id="PS00198">
    <property type="entry name" value="4FE4S_FER_1"/>
    <property type="match status" value="1"/>
</dbReference>
<dbReference type="InterPro" id="IPR009016">
    <property type="entry name" value="Fe_hydrogenase"/>
</dbReference>
<dbReference type="GO" id="GO:0042773">
    <property type="term" value="P:ATP synthesis coupled electron transport"/>
    <property type="evidence" value="ECO:0007669"/>
    <property type="project" value="InterPro"/>
</dbReference>
<dbReference type="AlphaFoldDB" id="A0A5J4Z479"/>
<dbReference type="NCBIfam" id="TIGR02512">
    <property type="entry name" value="FeFe_hydrog_A"/>
    <property type="match status" value="1"/>
</dbReference>
<feature type="region of interest" description="Disordered" evidence="8">
    <location>
        <begin position="347"/>
        <end position="366"/>
    </location>
</feature>
<dbReference type="EMBL" id="VRMN01000001">
    <property type="protein sequence ID" value="KAA8497773.1"/>
    <property type="molecule type" value="Genomic_DNA"/>
</dbReference>
<dbReference type="OMA" id="RCETACN"/>
<name>A0A5J4Z479_PORPP</name>
<dbReference type="Pfam" id="PF02256">
    <property type="entry name" value="Fe_hyd_SSU"/>
    <property type="match status" value="1"/>
</dbReference>
<dbReference type="InterPro" id="IPR019574">
    <property type="entry name" value="NADH_UbQ_OxRdtase_Gsu_4Fe4S-bd"/>
</dbReference>
<dbReference type="SUPFAM" id="SSF54862">
    <property type="entry name" value="4Fe-4S ferredoxins"/>
    <property type="match status" value="1"/>
</dbReference>
<feature type="domain" description="4Fe-4S His(Cys)3-ligated-type" evidence="11">
    <location>
        <begin position="184"/>
        <end position="223"/>
    </location>
</feature>
<dbReference type="GO" id="GO:0008137">
    <property type="term" value="F:NADH dehydrogenase (ubiquinone) activity"/>
    <property type="evidence" value="ECO:0007669"/>
    <property type="project" value="InterPro"/>
</dbReference>
<dbReference type="Gene3D" id="3.10.20.740">
    <property type="match status" value="1"/>
</dbReference>
<protein>
    <submittedName>
        <fullName evidence="12">NADP-reducing hydrogenase subunit HndC</fullName>
    </submittedName>
</protein>
<proteinExistence type="inferred from homology"/>
<accession>A0A5J4Z479</accession>
<dbReference type="SUPFAM" id="SSF53920">
    <property type="entry name" value="Fe-only hydrogenase"/>
    <property type="match status" value="1"/>
</dbReference>
<keyword evidence="3" id="KW-0004">4Fe-4S</keyword>
<keyword evidence="13" id="KW-1185">Reference proteome</keyword>
<dbReference type="CDD" id="cd00207">
    <property type="entry name" value="fer2"/>
    <property type="match status" value="1"/>
</dbReference>
<evidence type="ECO:0000256" key="2">
    <source>
        <dbReference type="ARBA" id="ARBA00006596"/>
    </source>
</evidence>
<feature type="domain" description="4Fe-4S ferredoxin-type" evidence="10">
    <location>
        <begin position="252"/>
        <end position="282"/>
    </location>
</feature>
<dbReference type="InterPro" id="IPR036010">
    <property type="entry name" value="2Fe-2S_ferredoxin-like_sf"/>
</dbReference>
<dbReference type="Pfam" id="PF10588">
    <property type="entry name" value="NADH-G_4Fe-4S_3"/>
    <property type="match status" value="1"/>
</dbReference>
<evidence type="ECO:0000256" key="6">
    <source>
        <dbReference type="ARBA" id="ARBA00023004"/>
    </source>
</evidence>
<dbReference type="PROSITE" id="PS51839">
    <property type="entry name" value="4FE4S_HC3"/>
    <property type="match status" value="1"/>
</dbReference>
<comment type="caution">
    <text evidence="12">The sequence shown here is derived from an EMBL/GenBank/DDBJ whole genome shotgun (WGS) entry which is preliminary data.</text>
</comment>
<dbReference type="InterPro" id="IPR004108">
    <property type="entry name" value="Fe_hydrogenase_lsu_C"/>
</dbReference>
<dbReference type="InterPro" id="IPR003149">
    <property type="entry name" value="Fe_hydrogenase_ssu"/>
</dbReference>
<dbReference type="OrthoDB" id="10253113at2759"/>
<dbReference type="Proteomes" id="UP000324585">
    <property type="component" value="Unassembled WGS sequence"/>
</dbReference>
<dbReference type="Pfam" id="PF13510">
    <property type="entry name" value="Fer2_4"/>
    <property type="match status" value="1"/>
</dbReference>
<keyword evidence="4" id="KW-0479">Metal-binding</keyword>
<dbReference type="SUPFAM" id="SSF54292">
    <property type="entry name" value="2Fe-2S ferredoxin-like"/>
    <property type="match status" value="1"/>
</dbReference>
<dbReference type="InterPro" id="IPR001041">
    <property type="entry name" value="2Fe-2S_ferredoxin-type"/>
</dbReference>
<evidence type="ECO:0000256" key="5">
    <source>
        <dbReference type="ARBA" id="ARBA00022737"/>
    </source>
</evidence>
<dbReference type="GO" id="GO:0008901">
    <property type="term" value="F:ferredoxin hydrogenase activity"/>
    <property type="evidence" value="ECO:0007669"/>
    <property type="project" value="InterPro"/>
</dbReference>
<reference evidence="13" key="1">
    <citation type="journal article" date="2019" name="Nat. Commun.">
        <title>Expansion of phycobilisome linker gene families in mesophilic red algae.</title>
        <authorList>
            <person name="Lee J."/>
            <person name="Kim D."/>
            <person name="Bhattacharya D."/>
            <person name="Yoon H.S."/>
        </authorList>
    </citation>
    <scope>NUCLEOTIDE SEQUENCE [LARGE SCALE GENOMIC DNA]</scope>
    <source>
        <strain evidence="13">CCMP 1328</strain>
    </source>
</reference>
<evidence type="ECO:0000313" key="12">
    <source>
        <dbReference type="EMBL" id="KAA8497773.1"/>
    </source>
</evidence>
<evidence type="ECO:0000256" key="1">
    <source>
        <dbReference type="ARBA" id="ARBA00001966"/>
    </source>
</evidence>
<dbReference type="FunFam" id="3.30.70.20:FF:000035">
    <property type="entry name" value="Iron hydrogenase 1"/>
    <property type="match status" value="1"/>
</dbReference>
<dbReference type="GO" id="GO:0005506">
    <property type="term" value="F:iron ion binding"/>
    <property type="evidence" value="ECO:0007669"/>
    <property type="project" value="InterPro"/>
</dbReference>
<dbReference type="GO" id="GO:0016020">
    <property type="term" value="C:membrane"/>
    <property type="evidence" value="ECO:0007669"/>
    <property type="project" value="InterPro"/>
</dbReference>
<feature type="domain" description="2Fe-2S ferredoxin-type" evidence="9">
    <location>
        <begin position="102"/>
        <end position="184"/>
    </location>
</feature>
<comment type="cofactor">
    <cofactor evidence="1">
        <name>[4Fe-4S] cluster</name>
        <dbReference type="ChEBI" id="CHEBI:49883"/>
    </cofactor>
</comment>
<dbReference type="Gene3D" id="3.30.70.20">
    <property type="match status" value="1"/>
</dbReference>
<dbReference type="PROSITE" id="PS00641">
    <property type="entry name" value="COMPLEX1_75K_1"/>
    <property type="match status" value="1"/>
</dbReference>
<dbReference type="Pfam" id="PF00037">
    <property type="entry name" value="Fer4"/>
    <property type="match status" value="1"/>
</dbReference>